<proteinExistence type="predicted"/>
<feature type="region of interest" description="Disordered" evidence="1">
    <location>
        <begin position="120"/>
        <end position="164"/>
    </location>
</feature>
<accession>A0AAN6PR20</accession>
<organism evidence="2 3">
    <name type="scientific">Parathielavia hyrcaniae</name>
    <dbReference type="NCBI Taxonomy" id="113614"/>
    <lineage>
        <taxon>Eukaryota</taxon>
        <taxon>Fungi</taxon>
        <taxon>Dikarya</taxon>
        <taxon>Ascomycota</taxon>
        <taxon>Pezizomycotina</taxon>
        <taxon>Sordariomycetes</taxon>
        <taxon>Sordariomycetidae</taxon>
        <taxon>Sordariales</taxon>
        <taxon>Chaetomiaceae</taxon>
        <taxon>Parathielavia</taxon>
    </lineage>
</organism>
<name>A0AAN6PR20_9PEZI</name>
<dbReference type="Proteomes" id="UP001305647">
    <property type="component" value="Unassembled WGS sequence"/>
</dbReference>
<dbReference type="AlphaFoldDB" id="A0AAN6PR20"/>
<feature type="compositionally biased region" description="Basic residues" evidence="1">
    <location>
        <begin position="127"/>
        <end position="140"/>
    </location>
</feature>
<evidence type="ECO:0000313" key="3">
    <source>
        <dbReference type="Proteomes" id="UP001305647"/>
    </source>
</evidence>
<feature type="region of interest" description="Disordered" evidence="1">
    <location>
        <begin position="462"/>
        <end position="483"/>
    </location>
</feature>
<sequence>MDRRWPYSAGIPGAVPPLLSMENPGPSRANQSTAELPTIQPADADPRVLFAAKFWGRRRFSDSVSQLPHRLNHTAQAPCLRQLNQQIGNTNGTNVPDTLSHHSIFHPNISLRPASTRNFPAPPPQLHIHHHHHHHHHHHFTTSSPARPLGVQAPAVTSNQEPDIPNPVQTPGFLHIQGYAAHTIHPSHPPPVSPRREDVRDALAQIEVKSGPVTLKGVGSLAAPLVSDRGPSGVLNSFLERHARRSLVPLSMSLSLSESSFSRETRDRDGLNSLGERARVGSDYGVLNGSVRGRGRGRGDMKRTWGGAEAVLTLRELGMLESDLFDVGKFLTAGEGAVGGRYLTVLTWSEDNVYGTVALFKVEVESPPGGKGLTARRRLVPPPLHTCSRRGRVVGVRPVVAMEDVPRPILVGMRLDQAVKKAVLQYDNRRGRFRWTAQHTRRGPPIYARVDGLEDARQIHTASGTGFKAEGRSRGGKSLRRNASSMERRLLGARDVRQALLHHGSKIDHSPQYADGVVATAPQLLVLLHASRSIIEQVSSTPVTTRTMETEDGERVRGVWLDGIPKGTRYRGKGVHVAVLVPDGARWAEERIFWTEGREGLAELRQKIVLGRD</sequence>
<reference evidence="2" key="1">
    <citation type="journal article" date="2023" name="Mol. Phylogenet. Evol.">
        <title>Genome-scale phylogeny and comparative genomics of the fungal order Sordariales.</title>
        <authorList>
            <person name="Hensen N."/>
            <person name="Bonometti L."/>
            <person name="Westerberg I."/>
            <person name="Brannstrom I.O."/>
            <person name="Guillou S."/>
            <person name="Cros-Aarteil S."/>
            <person name="Calhoun S."/>
            <person name="Haridas S."/>
            <person name="Kuo A."/>
            <person name="Mondo S."/>
            <person name="Pangilinan J."/>
            <person name="Riley R."/>
            <person name="LaButti K."/>
            <person name="Andreopoulos B."/>
            <person name="Lipzen A."/>
            <person name="Chen C."/>
            <person name="Yan M."/>
            <person name="Daum C."/>
            <person name="Ng V."/>
            <person name="Clum A."/>
            <person name="Steindorff A."/>
            <person name="Ohm R.A."/>
            <person name="Martin F."/>
            <person name="Silar P."/>
            <person name="Natvig D.O."/>
            <person name="Lalanne C."/>
            <person name="Gautier V."/>
            <person name="Ament-Velasquez S.L."/>
            <person name="Kruys A."/>
            <person name="Hutchinson M.I."/>
            <person name="Powell A.J."/>
            <person name="Barry K."/>
            <person name="Miller A.N."/>
            <person name="Grigoriev I.V."/>
            <person name="Debuchy R."/>
            <person name="Gladieux P."/>
            <person name="Hiltunen Thoren M."/>
            <person name="Johannesson H."/>
        </authorList>
    </citation>
    <scope>NUCLEOTIDE SEQUENCE</scope>
    <source>
        <strain evidence="2">CBS 757.83</strain>
    </source>
</reference>
<comment type="caution">
    <text evidence="2">The sequence shown here is derived from an EMBL/GenBank/DDBJ whole genome shotgun (WGS) entry which is preliminary data.</text>
</comment>
<evidence type="ECO:0000256" key="1">
    <source>
        <dbReference type="SAM" id="MobiDB-lite"/>
    </source>
</evidence>
<dbReference type="EMBL" id="MU863732">
    <property type="protein sequence ID" value="KAK4096188.1"/>
    <property type="molecule type" value="Genomic_DNA"/>
</dbReference>
<protein>
    <submittedName>
        <fullName evidence="2">Uncharacterized protein</fullName>
    </submittedName>
</protein>
<keyword evidence="3" id="KW-1185">Reference proteome</keyword>
<evidence type="ECO:0000313" key="2">
    <source>
        <dbReference type="EMBL" id="KAK4096188.1"/>
    </source>
</evidence>
<gene>
    <name evidence="2" type="ORF">N658DRAFT_490156</name>
</gene>
<reference evidence="2" key="2">
    <citation type="submission" date="2023-05" db="EMBL/GenBank/DDBJ databases">
        <authorList>
            <consortium name="Lawrence Berkeley National Laboratory"/>
            <person name="Steindorff A."/>
            <person name="Hensen N."/>
            <person name="Bonometti L."/>
            <person name="Westerberg I."/>
            <person name="Brannstrom I.O."/>
            <person name="Guillou S."/>
            <person name="Cros-Aarteil S."/>
            <person name="Calhoun S."/>
            <person name="Haridas S."/>
            <person name="Kuo A."/>
            <person name="Mondo S."/>
            <person name="Pangilinan J."/>
            <person name="Riley R."/>
            <person name="Labutti K."/>
            <person name="Andreopoulos B."/>
            <person name="Lipzen A."/>
            <person name="Chen C."/>
            <person name="Yanf M."/>
            <person name="Daum C."/>
            <person name="Ng V."/>
            <person name="Clum A."/>
            <person name="Ohm R."/>
            <person name="Martin F."/>
            <person name="Silar P."/>
            <person name="Natvig D."/>
            <person name="Lalanne C."/>
            <person name="Gautier V."/>
            <person name="Ament-Velasquez S.L."/>
            <person name="Kruys A."/>
            <person name="Hutchinson M.I."/>
            <person name="Powell A.J."/>
            <person name="Barry K."/>
            <person name="Miller A.N."/>
            <person name="Grigoriev I.V."/>
            <person name="Debuchy R."/>
            <person name="Gladieux P."/>
            <person name="Thoren M.H."/>
            <person name="Johannesson H."/>
        </authorList>
    </citation>
    <scope>NUCLEOTIDE SEQUENCE</scope>
    <source>
        <strain evidence="2">CBS 757.83</strain>
    </source>
</reference>